<dbReference type="AlphaFoldDB" id="A0A011T8G9"/>
<dbReference type="Pfam" id="PF00582">
    <property type="entry name" value="Usp"/>
    <property type="match status" value="1"/>
</dbReference>
<accession>A0A011T8G9</accession>
<sequence length="309" mass="33644">MASGFSGIFWKHEAYGIEKVVRGSKKFMAHGNRLKSLLVAVSADEEHTHDPTLDYALGLAQENQSRLTVYVFAPALLQPFPLTLGSSSVWIAQETDRIETLSGRVAKAIRRRADELGMPVDIEYARSPFEGRYARFITLARLHDMTILETAGTHDAGARRSAIEHALFDTGRPVLIASHAKFKVPKKVAIAWDGSAQASRAIRDGLDLLGKADHVAIATVVGMKGSEGLQSADELMKYLALYGIRSDIAVLTNSPGDDEGLPLRQFTASQQVDLLVMGAFVHSRLRQAIMGGMTHSLLADCPVPIVMSH</sequence>
<dbReference type="HOGENOM" id="CLU_049301_5_2_5"/>
<evidence type="ECO:0000256" key="1">
    <source>
        <dbReference type="ARBA" id="ARBA00008791"/>
    </source>
</evidence>
<protein>
    <submittedName>
        <fullName evidence="3">Universal stress protein UspA</fullName>
    </submittedName>
</protein>
<dbReference type="Proteomes" id="UP000019849">
    <property type="component" value="Unassembled WGS sequence"/>
</dbReference>
<comment type="caution">
    <text evidence="3">The sequence shown here is derived from an EMBL/GenBank/DDBJ whole genome shotgun (WGS) entry which is preliminary data.</text>
</comment>
<gene>
    <name evidence="3" type="ORF">BG36_04640</name>
</gene>
<dbReference type="PRINTS" id="PR01438">
    <property type="entry name" value="UNVRSLSTRESS"/>
</dbReference>
<dbReference type="Gene3D" id="3.40.50.12370">
    <property type="match status" value="1"/>
</dbReference>
<dbReference type="SUPFAM" id="SSF52402">
    <property type="entry name" value="Adenine nucleotide alpha hydrolases-like"/>
    <property type="match status" value="1"/>
</dbReference>
<evidence type="ECO:0000313" key="4">
    <source>
        <dbReference type="Proteomes" id="UP000019849"/>
    </source>
</evidence>
<dbReference type="PATRIC" id="fig|69279.3.peg.2320"/>
<dbReference type="eggNOG" id="COG0589">
    <property type="taxonomic scope" value="Bacteria"/>
</dbReference>
<evidence type="ECO:0000259" key="2">
    <source>
        <dbReference type="Pfam" id="PF00582"/>
    </source>
</evidence>
<name>A0A011T8G9_9HYPH</name>
<dbReference type="CDD" id="cd00293">
    <property type="entry name" value="USP-like"/>
    <property type="match status" value="1"/>
</dbReference>
<proteinExistence type="inferred from homology"/>
<reference evidence="3 4" key="1">
    <citation type="submission" date="2014-02" db="EMBL/GenBank/DDBJ databases">
        <title>Aquamicrobium defluvii Genome sequencing.</title>
        <authorList>
            <person name="Wang X."/>
        </authorList>
    </citation>
    <scope>NUCLEOTIDE SEQUENCE [LARGE SCALE GENOMIC DNA]</scope>
    <source>
        <strain evidence="3 4">W13Z1</strain>
    </source>
</reference>
<dbReference type="STRING" id="69279.BG36_04640"/>
<organism evidence="3 4">
    <name type="scientific">Aquamicrobium defluvii</name>
    <dbReference type="NCBI Taxonomy" id="69279"/>
    <lineage>
        <taxon>Bacteria</taxon>
        <taxon>Pseudomonadati</taxon>
        <taxon>Pseudomonadota</taxon>
        <taxon>Alphaproteobacteria</taxon>
        <taxon>Hyphomicrobiales</taxon>
        <taxon>Phyllobacteriaceae</taxon>
        <taxon>Aquamicrobium</taxon>
    </lineage>
</organism>
<evidence type="ECO:0000313" key="3">
    <source>
        <dbReference type="EMBL" id="EXL07879.1"/>
    </source>
</evidence>
<dbReference type="InterPro" id="IPR006016">
    <property type="entry name" value="UspA"/>
</dbReference>
<comment type="similarity">
    <text evidence="1">Belongs to the universal stress protein A family.</text>
</comment>
<feature type="domain" description="UspA" evidence="2">
    <location>
        <begin position="186"/>
        <end position="307"/>
    </location>
</feature>
<dbReference type="EMBL" id="JENY01000014">
    <property type="protein sequence ID" value="EXL07879.1"/>
    <property type="molecule type" value="Genomic_DNA"/>
</dbReference>
<dbReference type="InterPro" id="IPR006015">
    <property type="entry name" value="Universal_stress_UspA"/>
</dbReference>